<keyword evidence="4" id="KW-0472">Membrane</keyword>
<keyword evidence="4" id="KW-1133">Transmembrane helix</keyword>
<evidence type="ECO:0000256" key="3">
    <source>
        <dbReference type="SAM" id="MobiDB-lite"/>
    </source>
</evidence>
<feature type="transmembrane region" description="Helical" evidence="4">
    <location>
        <begin position="126"/>
        <end position="145"/>
    </location>
</feature>
<organism evidence="5">
    <name type="scientific">Aplanochytrium stocchinoi</name>
    <dbReference type="NCBI Taxonomy" id="215587"/>
    <lineage>
        <taxon>Eukaryota</taxon>
        <taxon>Sar</taxon>
        <taxon>Stramenopiles</taxon>
        <taxon>Bigyra</taxon>
        <taxon>Labyrinthulomycetes</taxon>
        <taxon>Thraustochytrida</taxon>
        <taxon>Thraustochytriidae</taxon>
        <taxon>Aplanochytrium</taxon>
    </lineage>
</organism>
<dbReference type="InterPro" id="IPR016688">
    <property type="entry name" value="MscS-like_plants/fungi"/>
</dbReference>
<dbReference type="GO" id="GO:0006820">
    <property type="term" value="P:monoatomic anion transport"/>
    <property type="evidence" value="ECO:0007669"/>
    <property type="project" value="TreeGrafter"/>
</dbReference>
<dbReference type="PANTHER" id="PTHR31618">
    <property type="entry name" value="MECHANOSENSITIVE ION CHANNEL PROTEIN 5"/>
    <property type="match status" value="1"/>
</dbReference>
<dbReference type="GO" id="GO:0008381">
    <property type="term" value="F:mechanosensitive monoatomic ion channel activity"/>
    <property type="evidence" value="ECO:0007669"/>
    <property type="project" value="TreeGrafter"/>
</dbReference>
<proteinExistence type="inferred from homology"/>
<dbReference type="PANTHER" id="PTHR31618:SF1">
    <property type="entry name" value="EF-HAND DOMAIN-CONTAINING PROTEIN"/>
    <property type="match status" value="1"/>
</dbReference>
<sequence length="349" mass="39843">MKEKNNHLKVEQEEQVSKSNPKLLRQPKSDDYTNYESSMAKSYSSRRSAGKIKKEYLEMVLRNSSNELNLDVNKAMKFINPLQDDQDEFISISSLEKVIIEVFKDRRNLRNALKDAASVTAQIKSWIWFGMLTAVILISLLIMGINGVDAWVGFTTFVVGLSFAFGGAVKVAFENFLFLFGGHPFDVGDKIFLGNTKIYEVKRVALQTTELDHYGELRVVQNSSVRATEPLVNLSRSKSHWVTCDYLVDARLVTEEFLEKVKADLALFLKKDPETYQQEFRIDSYEFVPPEKIKLTLMLTMRFSFEHLNRSRIAQSKAGIAFAQALHKHGAKYSTVIDFPEHVGSMMVK</sequence>
<feature type="compositionally biased region" description="Basic and acidic residues" evidence="3">
    <location>
        <begin position="1"/>
        <end position="16"/>
    </location>
</feature>
<comment type="subcellular location">
    <subcellularLocation>
        <location evidence="1">Membrane</location>
        <topology evidence="1">Multi-pass membrane protein</topology>
    </subcellularLocation>
</comment>
<protein>
    <recommendedName>
        <fullName evidence="6">Mechanosensitive ion channel protein</fullName>
    </recommendedName>
</protein>
<feature type="region of interest" description="Disordered" evidence="3">
    <location>
        <begin position="1"/>
        <end position="39"/>
    </location>
</feature>
<evidence type="ECO:0000313" key="5">
    <source>
        <dbReference type="EMBL" id="CAE0435767.1"/>
    </source>
</evidence>
<evidence type="ECO:0008006" key="6">
    <source>
        <dbReference type="Google" id="ProtNLM"/>
    </source>
</evidence>
<evidence type="ECO:0000256" key="2">
    <source>
        <dbReference type="ARBA" id="ARBA00008017"/>
    </source>
</evidence>
<name>A0A7S3LNC9_9STRA</name>
<gene>
    <name evidence="5" type="ORF">ASTO00021_LOCUS6047</name>
</gene>
<accession>A0A7S3LNC9</accession>
<evidence type="ECO:0000256" key="1">
    <source>
        <dbReference type="ARBA" id="ARBA00004141"/>
    </source>
</evidence>
<dbReference type="GO" id="GO:0005886">
    <property type="term" value="C:plasma membrane"/>
    <property type="evidence" value="ECO:0007669"/>
    <property type="project" value="TreeGrafter"/>
</dbReference>
<keyword evidence="4" id="KW-0812">Transmembrane</keyword>
<evidence type="ECO:0000256" key="4">
    <source>
        <dbReference type="SAM" id="Phobius"/>
    </source>
</evidence>
<comment type="similarity">
    <text evidence="2">Belongs to the MscS (TC 1.A.23) family.</text>
</comment>
<reference evidence="5" key="1">
    <citation type="submission" date="2021-01" db="EMBL/GenBank/DDBJ databases">
        <authorList>
            <person name="Corre E."/>
            <person name="Pelletier E."/>
            <person name="Niang G."/>
            <person name="Scheremetjew M."/>
            <person name="Finn R."/>
            <person name="Kale V."/>
            <person name="Holt S."/>
            <person name="Cochrane G."/>
            <person name="Meng A."/>
            <person name="Brown T."/>
            <person name="Cohen L."/>
        </authorList>
    </citation>
    <scope>NUCLEOTIDE SEQUENCE</scope>
    <source>
        <strain evidence="5">GSBS06</strain>
    </source>
</reference>
<dbReference type="EMBL" id="HBIN01008163">
    <property type="protein sequence ID" value="CAE0435767.1"/>
    <property type="molecule type" value="Transcribed_RNA"/>
</dbReference>
<feature type="transmembrane region" description="Helical" evidence="4">
    <location>
        <begin position="151"/>
        <end position="173"/>
    </location>
</feature>
<dbReference type="AlphaFoldDB" id="A0A7S3LNC9"/>